<dbReference type="EnsemblFungi" id="PTTG_31069-t43_1">
    <property type="protein sequence ID" value="PTTG_31069-t43_1-p1"/>
    <property type="gene ID" value="PTTG_31069"/>
</dbReference>
<keyword evidence="3" id="KW-1185">Reference proteome</keyword>
<reference evidence="1" key="2">
    <citation type="submission" date="2016-05" db="EMBL/GenBank/DDBJ databases">
        <title>Comparative analysis highlights variable genome content of wheat rusts and divergence of the mating loci.</title>
        <authorList>
            <person name="Cuomo C.A."/>
            <person name="Bakkeren G."/>
            <person name="Szabo L."/>
            <person name="Khalil H."/>
            <person name="Joly D."/>
            <person name="Goldberg J."/>
            <person name="Young S."/>
            <person name="Zeng Q."/>
            <person name="Fellers J."/>
        </authorList>
    </citation>
    <scope>NUCLEOTIDE SEQUENCE [LARGE SCALE GENOMIC DNA]</scope>
    <source>
        <strain evidence="1">1-1 BBBD Race 1</strain>
    </source>
</reference>
<feature type="non-terminal residue" evidence="1">
    <location>
        <position position="1"/>
    </location>
</feature>
<sequence>AISLHRPLTQTTATPPSSYAVVTAPVAPLSSTHHFTRLARQPTLQTTCGRRHGARYLSQHTTPL</sequence>
<evidence type="ECO:0000313" key="2">
    <source>
        <dbReference type="EnsemblFungi" id="PTTG_31069-t43_1-p1"/>
    </source>
</evidence>
<dbReference type="EMBL" id="ADAS02012245">
    <property type="protein sequence ID" value="OAV84778.1"/>
    <property type="molecule type" value="Genomic_DNA"/>
</dbReference>
<dbReference type="VEuPathDB" id="FungiDB:PTTG_31069"/>
<gene>
    <name evidence="1" type="ORF">PTTG_31069</name>
</gene>
<name>A0A180FX58_PUCT1</name>
<evidence type="ECO:0000313" key="3">
    <source>
        <dbReference type="Proteomes" id="UP000005240"/>
    </source>
</evidence>
<accession>A0A180FX58</accession>
<evidence type="ECO:0000313" key="1">
    <source>
        <dbReference type="EMBL" id="OAV84778.1"/>
    </source>
</evidence>
<reference evidence="2 3" key="3">
    <citation type="journal article" date="2017" name="G3 (Bethesda)">
        <title>Comparative analysis highlights variable genome content of wheat rusts and divergence of the mating loci.</title>
        <authorList>
            <person name="Cuomo C.A."/>
            <person name="Bakkeren G."/>
            <person name="Khalil H.B."/>
            <person name="Panwar V."/>
            <person name="Joly D."/>
            <person name="Linning R."/>
            <person name="Sakthikumar S."/>
            <person name="Song X."/>
            <person name="Adiconis X."/>
            <person name="Fan L."/>
            <person name="Goldberg J.M."/>
            <person name="Levin J.Z."/>
            <person name="Young S."/>
            <person name="Zeng Q."/>
            <person name="Anikster Y."/>
            <person name="Bruce M."/>
            <person name="Wang M."/>
            <person name="Yin C."/>
            <person name="McCallum B."/>
            <person name="Szabo L.J."/>
            <person name="Hulbert S."/>
            <person name="Chen X."/>
            <person name="Fellers J.P."/>
        </authorList>
    </citation>
    <scope>NUCLEOTIDE SEQUENCE</scope>
    <source>
        <strain evidence="3">Isolate 1-1 / race 1 (BBBD)</strain>
        <strain evidence="2">isolate 1-1 / race 1 (BBBD)</strain>
    </source>
</reference>
<reference evidence="2" key="4">
    <citation type="submission" date="2025-05" db="UniProtKB">
        <authorList>
            <consortium name="EnsemblFungi"/>
        </authorList>
    </citation>
    <scope>IDENTIFICATION</scope>
    <source>
        <strain evidence="2">isolate 1-1 / race 1 (BBBD)</strain>
    </source>
</reference>
<protein>
    <submittedName>
        <fullName evidence="1 2">Uncharacterized protein</fullName>
    </submittedName>
</protein>
<proteinExistence type="predicted"/>
<organism evidence="1">
    <name type="scientific">Puccinia triticina (isolate 1-1 / race 1 (BBBD))</name>
    <name type="common">Brown leaf rust fungus</name>
    <dbReference type="NCBI Taxonomy" id="630390"/>
    <lineage>
        <taxon>Eukaryota</taxon>
        <taxon>Fungi</taxon>
        <taxon>Dikarya</taxon>
        <taxon>Basidiomycota</taxon>
        <taxon>Pucciniomycotina</taxon>
        <taxon>Pucciniomycetes</taxon>
        <taxon>Pucciniales</taxon>
        <taxon>Pucciniaceae</taxon>
        <taxon>Puccinia</taxon>
    </lineage>
</organism>
<reference evidence="1" key="1">
    <citation type="submission" date="2009-11" db="EMBL/GenBank/DDBJ databases">
        <authorList>
            <consortium name="The Broad Institute Genome Sequencing Platform"/>
            <person name="Ward D."/>
            <person name="Feldgarden M."/>
            <person name="Earl A."/>
            <person name="Young S.K."/>
            <person name="Zeng Q."/>
            <person name="Koehrsen M."/>
            <person name="Alvarado L."/>
            <person name="Berlin A."/>
            <person name="Bochicchio J."/>
            <person name="Borenstein D."/>
            <person name="Chapman S.B."/>
            <person name="Chen Z."/>
            <person name="Engels R."/>
            <person name="Freedman E."/>
            <person name="Gellesch M."/>
            <person name="Goldberg J."/>
            <person name="Griggs A."/>
            <person name="Gujja S."/>
            <person name="Heilman E."/>
            <person name="Heiman D."/>
            <person name="Hepburn T."/>
            <person name="Howarth C."/>
            <person name="Jen D."/>
            <person name="Larson L."/>
            <person name="Lewis B."/>
            <person name="Mehta T."/>
            <person name="Park D."/>
            <person name="Pearson M."/>
            <person name="Roberts A."/>
            <person name="Saif S."/>
            <person name="Shea T."/>
            <person name="Shenoy N."/>
            <person name="Sisk P."/>
            <person name="Stolte C."/>
            <person name="Sykes S."/>
            <person name="Thomson T."/>
            <person name="Walk T."/>
            <person name="White J."/>
            <person name="Yandava C."/>
            <person name="Izard J."/>
            <person name="Baranova O.V."/>
            <person name="Blanton J.M."/>
            <person name="Tanner A.C."/>
            <person name="Dewhirst F.E."/>
            <person name="Haas B."/>
            <person name="Nusbaum C."/>
            <person name="Birren B."/>
        </authorList>
    </citation>
    <scope>NUCLEOTIDE SEQUENCE [LARGE SCALE GENOMIC DNA]</scope>
    <source>
        <strain evidence="1">1-1 BBBD Race 1</strain>
    </source>
</reference>
<dbReference type="Proteomes" id="UP000005240">
    <property type="component" value="Unassembled WGS sequence"/>
</dbReference>
<dbReference type="AlphaFoldDB" id="A0A180FX58"/>